<sequence length="122" mass="13996">MTWEIRLHPEVEAWYLAIFETEPETGDLIEDAIDQLVHEGPTAGRPLVDRVKGSRFQNMKELRPPSSGKSEIRMLFAFDPAREAIMLVAGDKSGRWESWYRTAIPLADERFTEHLIALKEEG</sequence>
<protein>
    <recommendedName>
        <fullName evidence="3">Phage derived Gp49-like protein DUF891</fullName>
    </recommendedName>
</protein>
<gene>
    <name evidence="1" type="ORF">EV643_103221</name>
</gene>
<evidence type="ECO:0000313" key="1">
    <source>
        <dbReference type="EMBL" id="TDO51484.1"/>
    </source>
</evidence>
<dbReference type="Proteomes" id="UP000295388">
    <property type="component" value="Unassembled WGS sequence"/>
</dbReference>
<dbReference type="InterPro" id="IPR009241">
    <property type="entry name" value="HigB-like"/>
</dbReference>
<accession>A0A4R6KJK2</accession>
<evidence type="ECO:0000313" key="2">
    <source>
        <dbReference type="Proteomes" id="UP000295388"/>
    </source>
</evidence>
<keyword evidence="2" id="KW-1185">Reference proteome</keyword>
<dbReference type="AlphaFoldDB" id="A0A4R6KJK2"/>
<reference evidence="1 2" key="1">
    <citation type="submission" date="2019-03" db="EMBL/GenBank/DDBJ databases">
        <title>Genomic Encyclopedia of Type Strains, Phase III (KMG-III): the genomes of soil and plant-associated and newly described type strains.</title>
        <authorList>
            <person name="Whitman W."/>
        </authorList>
    </citation>
    <scope>NUCLEOTIDE SEQUENCE [LARGE SCALE GENOMIC DNA]</scope>
    <source>
        <strain evidence="1 2">VKM Ac-2527</strain>
    </source>
</reference>
<dbReference type="EMBL" id="SNWQ01000003">
    <property type="protein sequence ID" value="TDO51484.1"/>
    <property type="molecule type" value="Genomic_DNA"/>
</dbReference>
<comment type="caution">
    <text evidence="1">The sequence shown here is derived from an EMBL/GenBank/DDBJ whole genome shotgun (WGS) entry which is preliminary data.</text>
</comment>
<dbReference type="Pfam" id="PF05973">
    <property type="entry name" value="Gp49"/>
    <property type="match status" value="1"/>
</dbReference>
<proteinExistence type="predicted"/>
<evidence type="ECO:0008006" key="3">
    <source>
        <dbReference type="Google" id="ProtNLM"/>
    </source>
</evidence>
<dbReference type="RefSeq" id="WP_133799427.1">
    <property type="nucleotide sequence ID" value="NZ_SNWQ01000003.1"/>
</dbReference>
<organism evidence="1 2">
    <name type="scientific">Kribbella caucasensis</name>
    <dbReference type="NCBI Taxonomy" id="2512215"/>
    <lineage>
        <taxon>Bacteria</taxon>
        <taxon>Bacillati</taxon>
        <taxon>Actinomycetota</taxon>
        <taxon>Actinomycetes</taxon>
        <taxon>Propionibacteriales</taxon>
        <taxon>Kribbellaceae</taxon>
        <taxon>Kribbella</taxon>
    </lineage>
</organism>
<dbReference type="OrthoDB" id="330810at2"/>
<name>A0A4R6KJK2_9ACTN</name>